<dbReference type="Pfam" id="PF04937">
    <property type="entry name" value="DUF659"/>
    <property type="match status" value="1"/>
</dbReference>
<dbReference type="Proteomes" id="UP001058974">
    <property type="component" value="Chromosome 3"/>
</dbReference>
<feature type="domain" description="DUF659" evidence="1">
    <location>
        <begin position="59"/>
        <end position="196"/>
    </location>
</feature>
<evidence type="ECO:0000259" key="1">
    <source>
        <dbReference type="Pfam" id="PF04937"/>
    </source>
</evidence>
<evidence type="ECO:0000313" key="2">
    <source>
        <dbReference type="EMBL" id="KAI5425239.1"/>
    </source>
</evidence>
<dbReference type="InterPro" id="IPR012337">
    <property type="entry name" value="RNaseH-like_sf"/>
</dbReference>
<dbReference type="AlphaFoldDB" id="A0A9D4XSD6"/>
<protein>
    <recommendedName>
        <fullName evidence="1">DUF659 domain-containing protein</fullName>
    </recommendedName>
</protein>
<dbReference type="PANTHER" id="PTHR32166">
    <property type="entry name" value="OSJNBA0013A04.12 PROTEIN"/>
    <property type="match status" value="1"/>
</dbReference>
<accession>A0A9D4XSD6</accession>
<organism evidence="2 3">
    <name type="scientific">Pisum sativum</name>
    <name type="common">Garden pea</name>
    <name type="synonym">Lathyrus oleraceus</name>
    <dbReference type="NCBI Taxonomy" id="3888"/>
    <lineage>
        <taxon>Eukaryota</taxon>
        <taxon>Viridiplantae</taxon>
        <taxon>Streptophyta</taxon>
        <taxon>Embryophyta</taxon>
        <taxon>Tracheophyta</taxon>
        <taxon>Spermatophyta</taxon>
        <taxon>Magnoliopsida</taxon>
        <taxon>eudicotyledons</taxon>
        <taxon>Gunneridae</taxon>
        <taxon>Pentapetalae</taxon>
        <taxon>rosids</taxon>
        <taxon>fabids</taxon>
        <taxon>Fabales</taxon>
        <taxon>Fabaceae</taxon>
        <taxon>Papilionoideae</taxon>
        <taxon>50 kb inversion clade</taxon>
        <taxon>NPAAA clade</taxon>
        <taxon>Hologalegina</taxon>
        <taxon>IRL clade</taxon>
        <taxon>Fabeae</taxon>
        <taxon>Lathyrus</taxon>
    </lineage>
</organism>
<reference evidence="2 3" key="1">
    <citation type="journal article" date="2022" name="Nat. Genet.">
        <title>Improved pea reference genome and pan-genome highlight genomic features and evolutionary characteristics.</title>
        <authorList>
            <person name="Yang T."/>
            <person name="Liu R."/>
            <person name="Luo Y."/>
            <person name="Hu S."/>
            <person name="Wang D."/>
            <person name="Wang C."/>
            <person name="Pandey M.K."/>
            <person name="Ge S."/>
            <person name="Xu Q."/>
            <person name="Li N."/>
            <person name="Li G."/>
            <person name="Huang Y."/>
            <person name="Saxena R.K."/>
            <person name="Ji Y."/>
            <person name="Li M."/>
            <person name="Yan X."/>
            <person name="He Y."/>
            <person name="Liu Y."/>
            <person name="Wang X."/>
            <person name="Xiang C."/>
            <person name="Varshney R.K."/>
            <person name="Ding H."/>
            <person name="Gao S."/>
            <person name="Zong X."/>
        </authorList>
    </citation>
    <scope>NUCLEOTIDE SEQUENCE [LARGE SCALE GENOMIC DNA]</scope>
    <source>
        <strain evidence="2 3">cv. Zhongwan 6</strain>
    </source>
</reference>
<name>A0A9D4XSD6_PEA</name>
<comment type="caution">
    <text evidence="2">The sequence shown here is derived from an EMBL/GenBank/DDBJ whole genome shotgun (WGS) entry which is preliminary data.</text>
</comment>
<dbReference type="InterPro" id="IPR007021">
    <property type="entry name" value="DUF659"/>
</dbReference>
<dbReference type="EMBL" id="JAMSHJ010000003">
    <property type="protein sequence ID" value="KAI5425239.1"/>
    <property type="molecule type" value="Genomic_DNA"/>
</dbReference>
<gene>
    <name evidence="2" type="ORF">KIW84_031154</name>
</gene>
<keyword evidence="3" id="KW-1185">Reference proteome</keyword>
<dbReference type="SUPFAM" id="SSF53098">
    <property type="entry name" value="Ribonuclease H-like"/>
    <property type="match status" value="1"/>
</dbReference>
<sequence>MKELDMIATDKARQEKLVQVPFPNGTTSLNPPIDMTKNPYFISAFTYAANIYISGYLPPSYNYIRTTMLQREKANILKLLQPIKDTCPKKGASIVTDGWTGAQRRPLIKFMEISSFGPMFLKAIDGTGEYKDKHYIAILILHTIEKVRAENVVQIITDNALVCKDVGSIVEGTYPHIFWTPCVVHTLNLALKSICAPKNTPSNEVVHL</sequence>
<evidence type="ECO:0000313" key="3">
    <source>
        <dbReference type="Proteomes" id="UP001058974"/>
    </source>
</evidence>
<dbReference type="Gramene" id="Psat03G0115400-T1">
    <property type="protein sequence ID" value="KAI5425239.1"/>
    <property type="gene ID" value="KIW84_031154"/>
</dbReference>
<proteinExistence type="predicted"/>
<dbReference type="PANTHER" id="PTHR32166:SF81">
    <property type="entry name" value="OS06G0658400 PROTEIN"/>
    <property type="match status" value="1"/>
</dbReference>